<dbReference type="CDD" id="cd01129">
    <property type="entry name" value="PulE-GspE-like"/>
    <property type="match status" value="1"/>
</dbReference>
<dbReference type="PANTHER" id="PTHR30258:SF2">
    <property type="entry name" value="COMG OPERON PROTEIN 1"/>
    <property type="match status" value="1"/>
</dbReference>
<dbReference type="Gene3D" id="3.30.450.90">
    <property type="match status" value="1"/>
</dbReference>
<evidence type="ECO:0000313" key="6">
    <source>
        <dbReference type="Proteomes" id="UP000177010"/>
    </source>
</evidence>
<dbReference type="SUPFAM" id="SSF52540">
    <property type="entry name" value="P-loop containing nucleoside triphosphate hydrolases"/>
    <property type="match status" value="1"/>
</dbReference>
<comment type="caution">
    <text evidence="5">The sequence shown here is derived from an EMBL/GenBank/DDBJ whole genome shotgun (WGS) entry which is preliminary data.</text>
</comment>
<dbReference type="AlphaFoldDB" id="A0A1E7XDN9"/>
<dbReference type="GO" id="GO:0016887">
    <property type="term" value="F:ATP hydrolysis activity"/>
    <property type="evidence" value="ECO:0007669"/>
    <property type="project" value="TreeGrafter"/>
</dbReference>
<dbReference type="PANTHER" id="PTHR30258">
    <property type="entry name" value="TYPE II SECRETION SYSTEM PROTEIN GSPE-RELATED"/>
    <property type="match status" value="1"/>
</dbReference>
<dbReference type="GO" id="GO:0005886">
    <property type="term" value="C:plasma membrane"/>
    <property type="evidence" value="ECO:0007669"/>
    <property type="project" value="TreeGrafter"/>
</dbReference>
<organism evidence="5 6">
    <name type="scientific">Lentilactobacillus sunkii</name>
    <dbReference type="NCBI Taxonomy" id="481719"/>
    <lineage>
        <taxon>Bacteria</taxon>
        <taxon>Bacillati</taxon>
        <taxon>Bacillota</taxon>
        <taxon>Bacilli</taxon>
        <taxon>Lactobacillales</taxon>
        <taxon>Lactobacillaceae</taxon>
        <taxon>Lentilactobacillus</taxon>
    </lineage>
</organism>
<dbReference type="InterPro" id="IPR027417">
    <property type="entry name" value="P-loop_NTPase"/>
</dbReference>
<dbReference type="STRING" id="481719.LASUN_12430"/>
<dbReference type="InterPro" id="IPR047667">
    <property type="entry name" value="ATPase_ComGA"/>
</dbReference>
<dbReference type="InterPro" id="IPR001482">
    <property type="entry name" value="T2SS/T4SS_dom"/>
</dbReference>
<dbReference type="Pfam" id="PF00437">
    <property type="entry name" value="T2SSE"/>
    <property type="match status" value="1"/>
</dbReference>
<dbReference type="RefSeq" id="WP_070367781.1">
    <property type="nucleotide sequence ID" value="NZ_JAZHVW010000004.1"/>
</dbReference>
<keyword evidence="3" id="KW-0067">ATP-binding</keyword>
<accession>A0A1E7XDN9</accession>
<comment type="similarity">
    <text evidence="1">Belongs to the GSP E family.</text>
</comment>
<evidence type="ECO:0000256" key="2">
    <source>
        <dbReference type="ARBA" id="ARBA00022741"/>
    </source>
</evidence>
<evidence type="ECO:0000256" key="1">
    <source>
        <dbReference type="ARBA" id="ARBA00006611"/>
    </source>
</evidence>
<dbReference type="Gene3D" id="3.40.50.300">
    <property type="entry name" value="P-loop containing nucleotide triphosphate hydrolases"/>
    <property type="match status" value="1"/>
</dbReference>
<protein>
    <submittedName>
        <fullName evidence="5">Type II secretion system protein E</fullName>
    </submittedName>
</protein>
<evidence type="ECO:0000259" key="4">
    <source>
        <dbReference type="Pfam" id="PF00437"/>
    </source>
</evidence>
<dbReference type="EMBL" id="MIQE01000011">
    <property type="protein sequence ID" value="OFA11171.1"/>
    <property type="molecule type" value="Genomic_DNA"/>
</dbReference>
<evidence type="ECO:0000313" key="5">
    <source>
        <dbReference type="EMBL" id="OFA11171.1"/>
    </source>
</evidence>
<evidence type="ECO:0000256" key="3">
    <source>
        <dbReference type="ARBA" id="ARBA00022840"/>
    </source>
</evidence>
<feature type="domain" description="Bacterial type II secretion system protein E" evidence="4">
    <location>
        <begin position="4"/>
        <end position="277"/>
    </location>
</feature>
<dbReference type="GO" id="GO:0005524">
    <property type="term" value="F:ATP binding"/>
    <property type="evidence" value="ECO:0007669"/>
    <property type="project" value="UniProtKB-KW"/>
</dbReference>
<gene>
    <name evidence="5" type="primary">xpsE</name>
    <name evidence="5" type="ORF">LASUN_12430</name>
</gene>
<dbReference type="NCBIfam" id="NF041000">
    <property type="entry name" value="ATPase_ComGA"/>
    <property type="match status" value="1"/>
</dbReference>
<proteinExistence type="inferred from homology"/>
<sequence>MEISQRVSQLLDDAIQVQASDIYFLPDGDRYTIKIRHQNTVTMWDQMDYPPARRMMNYCKYIADMALSEQRRPQIGSMDWNVADKQYFLRLSSVGDFSGMESLVIRIIYSLGDAKTAFFNENQVRFVSEISRKRGLIVFSGPTGSGKTTTIYNLVKQMVQDQFVMTIEDPIEIKEPRFLQLQVNHDAGMDYTDLIKVGLRHRPDVFIIGEIRDAMTAEAAIKAALSGHLVYTTIHAQDPVGVINRLKQLGITDTFIAQALTGIAYQRLVPTIDGGQRAMLIAHEYFELADLKSYDWSEWQDGLSTAVKDKLVTPEVAEKFNLG</sequence>
<keyword evidence="2" id="KW-0547">Nucleotide-binding</keyword>
<reference evidence="5 6" key="1">
    <citation type="submission" date="2016-09" db="EMBL/GenBank/DDBJ databases">
        <title>Genome Sequence of Lactobacillus sunkii Strain CG01.</title>
        <authorList>
            <person name="Poehlein A."/>
            <person name="Gabris C."/>
            <person name="Bengelsdorf F.R."/>
            <person name="Duerre P."/>
            <person name="Daniel R."/>
        </authorList>
    </citation>
    <scope>NUCLEOTIDE SEQUENCE [LARGE SCALE GENOMIC DNA]</scope>
    <source>
        <strain evidence="5 6">CG_D</strain>
    </source>
</reference>
<dbReference type="Proteomes" id="UP000177010">
    <property type="component" value="Unassembled WGS sequence"/>
</dbReference>
<name>A0A1E7XDN9_9LACO</name>